<evidence type="ECO:0000256" key="2">
    <source>
        <dbReference type="ARBA" id="ARBA00001946"/>
    </source>
</evidence>
<organism evidence="13 14">
    <name type="scientific">Prochlorococcus marinus (strain SARG / CCMP1375 / SS120)</name>
    <dbReference type="NCBI Taxonomy" id="167539"/>
    <lineage>
        <taxon>Bacteria</taxon>
        <taxon>Bacillati</taxon>
        <taxon>Cyanobacteriota</taxon>
        <taxon>Cyanophyceae</taxon>
        <taxon>Synechococcales</taxon>
        <taxon>Prochlorococcaceae</taxon>
        <taxon>Prochlorococcus</taxon>
    </lineage>
</organism>
<evidence type="ECO:0000256" key="11">
    <source>
        <dbReference type="ARBA" id="ARBA00030193"/>
    </source>
</evidence>
<dbReference type="KEGG" id="pma:Pro_0902"/>
<keyword evidence="7" id="KW-0808">Transferase</keyword>
<dbReference type="Pfam" id="PF00809">
    <property type="entry name" value="Pterin_bind"/>
    <property type="match status" value="1"/>
</dbReference>
<dbReference type="EnsemblBacteria" id="AAP99946">
    <property type="protein sequence ID" value="AAP99946"/>
    <property type="gene ID" value="Pro_0902"/>
</dbReference>
<evidence type="ECO:0000256" key="5">
    <source>
        <dbReference type="ARBA" id="ARBA00012458"/>
    </source>
</evidence>
<evidence type="ECO:0000256" key="8">
    <source>
        <dbReference type="ARBA" id="ARBA00022723"/>
    </source>
</evidence>
<evidence type="ECO:0000256" key="3">
    <source>
        <dbReference type="ARBA" id="ARBA00004763"/>
    </source>
</evidence>
<dbReference type="HOGENOM" id="CLU_008023_0_2_3"/>
<dbReference type="PROSITE" id="PS00793">
    <property type="entry name" value="DHPS_2"/>
    <property type="match status" value="1"/>
</dbReference>
<keyword evidence="9" id="KW-0460">Magnesium</keyword>
<comment type="similarity">
    <text evidence="4">Belongs to the DHPS family.</text>
</comment>
<dbReference type="Gene3D" id="3.20.20.20">
    <property type="entry name" value="Dihydropteroate synthase-like"/>
    <property type="match status" value="1"/>
</dbReference>
<dbReference type="InterPro" id="IPR000489">
    <property type="entry name" value="Pterin-binding_dom"/>
</dbReference>
<keyword evidence="10" id="KW-0289">Folate biosynthesis</keyword>
<proteinExistence type="inferred from homology"/>
<evidence type="ECO:0000256" key="7">
    <source>
        <dbReference type="ARBA" id="ARBA00022679"/>
    </source>
</evidence>
<dbReference type="STRING" id="167539.Pro_0902"/>
<dbReference type="Proteomes" id="UP000001420">
    <property type="component" value="Chromosome"/>
</dbReference>
<dbReference type="OrthoDB" id="9811744at2"/>
<sequence length="261" mass="29007">MGVINVTPDSFSDGGEYLEPLEAYKKASECIAAGVDVIDVGGQSTRPGAKTISPEKELQRIMPMLKLLRKNFPNILISVDTFYSKVAKEVIEIGVDWINDISGGRLDPKIRNVVASSNCPYVITHSRGNSFDMNNYAFYNDVVEEVYMELMQNVEEALAAGISNKLILIDPGLGFAKNNIHNLTLLSNLEKFTDSQYPVLVGPSRKRFIGHVINEPDARKRIFGTAAVTCRCVQAKVDIIRVHDIKEINQTIKMATSLWPF</sequence>
<dbReference type="PANTHER" id="PTHR20941">
    <property type="entry name" value="FOLATE SYNTHESIS PROTEINS"/>
    <property type="match status" value="1"/>
</dbReference>
<feature type="domain" description="Pterin-binding" evidence="12">
    <location>
        <begin position="1"/>
        <end position="253"/>
    </location>
</feature>
<accession>Q7VC40</accession>
<dbReference type="GO" id="GO:0046654">
    <property type="term" value="P:tetrahydrofolate biosynthetic process"/>
    <property type="evidence" value="ECO:0007669"/>
    <property type="project" value="TreeGrafter"/>
</dbReference>
<evidence type="ECO:0000256" key="10">
    <source>
        <dbReference type="ARBA" id="ARBA00022909"/>
    </source>
</evidence>
<comment type="cofactor">
    <cofactor evidence="2">
        <name>Mg(2+)</name>
        <dbReference type="ChEBI" id="CHEBI:18420"/>
    </cofactor>
</comment>
<name>Q7VC40_PROMA</name>
<evidence type="ECO:0000313" key="13">
    <source>
        <dbReference type="EMBL" id="AAP99946.1"/>
    </source>
</evidence>
<reference evidence="13 14" key="1">
    <citation type="journal article" date="2003" name="Proc. Natl. Acad. Sci. U.S.A.">
        <title>Genome sequence of the cyanobacterium Prochlorococcus marinus SS120, a nearly minimal oxyphototrophic genome.</title>
        <authorList>
            <person name="Dufresne A."/>
            <person name="Salanoubat M."/>
            <person name="Partensky F."/>
            <person name="Artiguenave F."/>
            <person name="Axmann I.M."/>
            <person name="Barbe V."/>
            <person name="Duprat S."/>
            <person name="Galperin M.Y."/>
            <person name="Koonin E.V."/>
            <person name="Le Gall F."/>
            <person name="Makarova K.S."/>
            <person name="Ostrowski M."/>
            <person name="Oztas S."/>
            <person name="Robert C."/>
            <person name="Rogozin I.B."/>
            <person name="Scanlan D.J."/>
            <person name="Tandeau de Marsac N."/>
            <person name="Weissenbach J."/>
            <person name="Wincker P."/>
            <person name="Wolf Y.I."/>
            <person name="Hess W.R."/>
        </authorList>
    </citation>
    <scope>NUCLEOTIDE SEQUENCE [LARGE SCALE GENOMIC DNA]</scope>
    <source>
        <strain evidence="14">SARG / CCMP1375 / SS120</strain>
    </source>
</reference>
<dbReference type="EC" id="2.5.1.15" evidence="5"/>
<comment type="catalytic activity">
    <reaction evidence="1">
        <text>(7,8-dihydropterin-6-yl)methyl diphosphate + 4-aminobenzoate = 7,8-dihydropteroate + diphosphate</text>
        <dbReference type="Rhea" id="RHEA:19949"/>
        <dbReference type="ChEBI" id="CHEBI:17836"/>
        <dbReference type="ChEBI" id="CHEBI:17839"/>
        <dbReference type="ChEBI" id="CHEBI:33019"/>
        <dbReference type="ChEBI" id="CHEBI:72950"/>
        <dbReference type="EC" id="2.5.1.15"/>
    </reaction>
</comment>
<dbReference type="InterPro" id="IPR006390">
    <property type="entry name" value="DHP_synth_dom"/>
</dbReference>
<dbReference type="CDD" id="cd00739">
    <property type="entry name" value="DHPS"/>
    <property type="match status" value="1"/>
</dbReference>
<dbReference type="SUPFAM" id="SSF51717">
    <property type="entry name" value="Dihydropteroate synthetase-like"/>
    <property type="match status" value="1"/>
</dbReference>
<dbReference type="InterPro" id="IPR045031">
    <property type="entry name" value="DHP_synth-like"/>
</dbReference>
<comment type="pathway">
    <text evidence="3">Cofactor biosynthesis; tetrahydrofolate biosynthesis; 7,8-dihydrofolate from 2-amino-4-hydroxy-6-hydroxymethyl-7,8-dihydropteridine diphosphate and 4-aminobenzoate: step 1/2.</text>
</comment>
<dbReference type="PATRIC" id="fig|167539.5.peg.949"/>
<keyword evidence="8" id="KW-0479">Metal-binding</keyword>
<evidence type="ECO:0000256" key="4">
    <source>
        <dbReference type="ARBA" id="ARBA00009503"/>
    </source>
</evidence>
<dbReference type="FunFam" id="3.20.20.20:FF:000006">
    <property type="entry name" value="Dihydropteroate synthase"/>
    <property type="match status" value="1"/>
</dbReference>
<dbReference type="InterPro" id="IPR011005">
    <property type="entry name" value="Dihydropteroate_synth-like_sf"/>
</dbReference>
<evidence type="ECO:0000256" key="9">
    <source>
        <dbReference type="ARBA" id="ARBA00022842"/>
    </source>
</evidence>
<dbReference type="PANTHER" id="PTHR20941:SF1">
    <property type="entry name" value="FOLIC ACID SYNTHESIS PROTEIN FOL1"/>
    <property type="match status" value="1"/>
</dbReference>
<dbReference type="AlphaFoldDB" id="Q7VC40"/>
<dbReference type="NCBIfam" id="TIGR01496">
    <property type="entry name" value="DHPS"/>
    <property type="match status" value="1"/>
</dbReference>
<evidence type="ECO:0000313" key="14">
    <source>
        <dbReference type="Proteomes" id="UP000001420"/>
    </source>
</evidence>
<evidence type="ECO:0000256" key="1">
    <source>
        <dbReference type="ARBA" id="ARBA00000012"/>
    </source>
</evidence>
<dbReference type="PROSITE" id="PS50972">
    <property type="entry name" value="PTERIN_BINDING"/>
    <property type="match status" value="1"/>
</dbReference>
<dbReference type="eggNOG" id="COG0294">
    <property type="taxonomic scope" value="Bacteria"/>
</dbReference>
<gene>
    <name evidence="13" type="primary">folP</name>
    <name evidence="13" type="ordered locus">Pro_0902</name>
</gene>
<dbReference type="GO" id="GO:0004156">
    <property type="term" value="F:dihydropteroate synthase activity"/>
    <property type="evidence" value="ECO:0007669"/>
    <property type="project" value="UniProtKB-EC"/>
</dbReference>
<evidence type="ECO:0000256" key="6">
    <source>
        <dbReference type="ARBA" id="ARBA00016919"/>
    </source>
</evidence>
<protein>
    <recommendedName>
        <fullName evidence="6">Dihydropteroate synthase</fullName>
        <ecNumber evidence="5">2.5.1.15</ecNumber>
    </recommendedName>
    <alternativeName>
        <fullName evidence="11">Dihydropteroate pyrophosphorylase</fullName>
    </alternativeName>
</protein>
<dbReference type="GO" id="GO:0046656">
    <property type="term" value="P:folic acid biosynthetic process"/>
    <property type="evidence" value="ECO:0007669"/>
    <property type="project" value="UniProtKB-KW"/>
</dbReference>
<evidence type="ECO:0000259" key="12">
    <source>
        <dbReference type="PROSITE" id="PS50972"/>
    </source>
</evidence>
<dbReference type="GO" id="GO:0005829">
    <property type="term" value="C:cytosol"/>
    <property type="evidence" value="ECO:0007669"/>
    <property type="project" value="TreeGrafter"/>
</dbReference>
<keyword evidence="14" id="KW-1185">Reference proteome</keyword>
<dbReference type="EMBL" id="AE017126">
    <property type="protein sequence ID" value="AAP99946.1"/>
    <property type="molecule type" value="Genomic_DNA"/>
</dbReference>
<dbReference type="GO" id="GO:0046872">
    <property type="term" value="F:metal ion binding"/>
    <property type="evidence" value="ECO:0007669"/>
    <property type="project" value="UniProtKB-KW"/>
</dbReference>